<dbReference type="RefSeq" id="WP_371950067.1">
    <property type="nucleotide sequence ID" value="NZ_JAXCEI010000006.1"/>
</dbReference>
<evidence type="ECO:0000313" key="2">
    <source>
        <dbReference type="EMBL" id="MFA1540148.1"/>
    </source>
</evidence>
<name>A0ABV4QAZ7_9ACTN</name>
<evidence type="ECO:0000313" key="3">
    <source>
        <dbReference type="Proteomes" id="UP001569963"/>
    </source>
</evidence>
<organism evidence="2 3">
    <name type="scientific">Actinomadura monticuli</name>
    <dbReference type="NCBI Taxonomy" id="3097367"/>
    <lineage>
        <taxon>Bacteria</taxon>
        <taxon>Bacillati</taxon>
        <taxon>Actinomycetota</taxon>
        <taxon>Actinomycetes</taxon>
        <taxon>Streptosporangiales</taxon>
        <taxon>Thermomonosporaceae</taxon>
        <taxon>Actinomadura</taxon>
    </lineage>
</organism>
<sequence length="47" mass="5626">MRSPFIDRRRDILPRTLRDLIAADAAQAAKDRPRRRQRRTKTVRRAP</sequence>
<keyword evidence="3" id="KW-1185">Reference proteome</keyword>
<evidence type="ECO:0008006" key="4">
    <source>
        <dbReference type="Google" id="ProtNLM"/>
    </source>
</evidence>
<feature type="region of interest" description="Disordered" evidence="1">
    <location>
        <begin position="24"/>
        <end position="47"/>
    </location>
</feature>
<comment type="caution">
    <text evidence="2">The sequence shown here is derived from an EMBL/GenBank/DDBJ whole genome shotgun (WGS) entry which is preliminary data.</text>
</comment>
<dbReference type="EMBL" id="JAXCEI010000006">
    <property type="protein sequence ID" value="MFA1540148.1"/>
    <property type="molecule type" value="Genomic_DNA"/>
</dbReference>
<evidence type="ECO:0000256" key="1">
    <source>
        <dbReference type="SAM" id="MobiDB-lite"/>
    </source>
</evidence>
<dbReference type="Proteomes" id="UP001569963">
    <property type="component" value="Unassembled WGS sequence"/>
</dbReference>
<feature type="compositionally biased region" description="Basic residues" evidence="1">
    <location>
        <begin position="32"/>
        <end position="47"/>
    </location>
</feature>
<accession>A0ABV4QAZ7</accession>
<proteinExistence type="predicted"/>
<gene>
    <name evidence="2" type="ORF">SM611_14515</name>
</gene>
<protein>
    <recommendedName>
        <fullName evidence="4">Transposase</fullName>
    </recommendedName>
</protein>
<reference evidence="2 3" key="1">
    <citation type="submission" date="2023-11" db="EMBL/GenBank/DDBJ databases">
        <title>Actinomadura monticuli sp. nov., isolated from volcanic ash.</title>
        <authorList>
            <person name="Lee S.D."/>
            <person name="Yang H."/>
            <person name="Kim I.S."/>
        </authorList>
    </citation>
    <scope>NUCLEOTIDE SEQUENCE [LARGE SCALE GENOMIC DNA]</scope>
    <source>
        <strain evidence="2 3">DLS-62</strain>
    </source>
</reference>